<dbReference type="AlphaFoldDB" id="A0A2I0TVK1"/>
<sequence length="319" mass="35752">MRVEFCKTGLRLWGKLEVIRTVASLMEDLLYIQLRDGQKDAFCRSSQRSQVGKVFYSSQYYGVILESKLIPVVFESQGSLKELTCLSLYSCLENRLVEPEVMLMFKDKLKASESGYQLKEGEENEWSCKCGDQPFAAYLCNQTTAVLVCITLWKRSYSICSLPAPDRRFYSPNLPNDHDLLWTSVNAGLPGEQSEGAAVLMGILKESSETDCDRPTIGPHAWQRNCVGYRTLLFKPMEMKPTRKLSQIRTGFQASDFWWALEEGSMLFADDAVDILAYGTSAPAGLEIYTGISKAHAIFDFIDDAFAEALPCNVLAAEG</sequence>
<organism evidence="1 2">
    <name type="scientific">Limosa lapponica baueri</name>
    <dbReference type="NCBI Taxonomy" id="1758121"/>
    <lineage>
        <taxon>Eukaryota</taxon>
        <taxon>Metazoa</taxon>
        <taxon>Chordata</taxon>
        <taxon>Craniata</taxon>
        <taxon>Vertebrata</taxon>
        <taxon>Euteleostomi</taxon>
        <taxon>Archelosauria</taxon>
        <taxon>Archosauria</taxon>
        <taxon>Dinosauria</taxon>
        <taxon>Saurischia</taxon>
        <taxon>Theropoda</taxon>
        <taxon>Coelurosauria</taxon>
        <taxon>Aves</taxon>
        <taxon>Neognathae</taxon>
        <taxon>Neoaves</taxon>
        <taxon>Charadriiformes</taxon>
        <taxon>Scolopacidae</taxon>
        <taxon>Limosa</taxon>
    </lineage>
</organism>
<protein>
    <submittedName>
        <fullName evidence="1">Uncharacterized protein</fullName>
    </submittedName>
</protein>
<evidence type="ECO:0000313" key="1">
    <source>
        <dbReference type="EMBL" id="PKU37827.1"/>
    </source>
</evidence>
<dbReference type="EMBL" id="KZ506959">
    <property type="protein sequence ID" value="PKU37827.1"/>
    <property type="molecule type" value="Genomic_DNA"/>
</dbReference>
<reference evidence="2" key="2">
    <citation type="submission" date="2017-12" db="EMBL/GenBank/DDBJ databases">
        <title>Genome sequence of the Bar-tailed Godwit (Limosa lapponica baueri).</title>
        <authorList>
            <person name="Lima N.C.B."/>
            <person name="Parody-Merino A.M."/>
            <person name="Battley P.F."/>
            <person name="Fidler A.E."/>
            <person name="Prosdocimi F."/>
        </authorList>
    </citation>
    <scope>NUCLEOTIDE SEQUENCE [LARGE SCALE GENOMIC DNA]</scope>
</reference>
<evidence type="ECO:0000313" key="2">
    <source>
        <dbReference type="Proteomes" id="UP000233556"/>
    </source>
</evidence>
<accession>A0A2I0TVK1</accession>
<dbReference type="Proteomes" id="UP000233556">
    <property type="component" value="Unassembled WGS sequence"/>
</dbReference>
<proteinExistence type="predicted"/>
<gene>
    <name evidence="1" type="ORF">llap_11869</name>
</gene>
<name>A0A2I0TVK1_LIMLA</name>
<reference evidence="2" key="1">
    <citation type="submission" date="2017-11" db="EMBL/GenBank/DDBJ databases">
        <authorList>
            <person name="Lima N.C."/>
            <person name="Parody-Merino A.M."/>
            <person name="Battley P.F."/>
            <person name="Fidler A.E."/>
            <person name="Prosdocimi F."/>
        </authorList>
    </citation>
    <scope>NUCLEOTIDE SEQUENCE [LARGE SCALE GENOMIC DNA]</scope>
</reference>
<dbReference type="OrthoDB" id="10664358at2759"/>
<keyword evidence="2" id="KW-1185">Reference proteome</keyword>